<reference evidence="2 3" key="1">
    <citation type="submission" date="2024-07" db="EMBL/GenBank/DDBJ databases">
        <title>Section-level genome sequencing and comparative genomics of Aspergillus sections Usti and Cavernicolus.</title>
        <authorList>
            <consortium name="Lawrence Berkeley National Laboratory"/>
            <person name="Nybo J.L."/>
            <person name="Vesth T.C."/>
            <person name="Theobald S."/>
            <person name="Frisvad J.C."/>
            <person name="Larsen T.O."/>
            <person name="Kjaerboelling I."/>
            <person name="Rothschild-Mancinelli K."/>
            <person name="Lyhne E.K."/>
            <person name="Kogle M.E."/>
            <person name="Barry K."/>
            <person name="Clum A."/>
            <person name="Na H."/>
            <person name="Ledsgaard L."/>
            <person name="Lin J."/>
            <person name="Lipzen A."/>
            <person name="Kuo A."/>
            <person name="Riley R."/>
            <person name="Mondo S."/>
            <person name="Labutti K."/>
            <person name="Haridas S."/>
            <person name="Pangalinan J."/>
            <person name="Salamov A.A."/>
            <person name="Simmons B.A."/>
            <person name="Magnuson J.K."/>
            <person name="Chen J."/>
            <person name="Drula E."/>
            <person name="Henrissat B."/>
            <person name="Wiebenga A."/>
            <person name="Lubbers R.J."/>
            <person name="Gomes A.C."/>
            <person name="Makela M.R."/>
            <person name="Stajich J."/>
            <person name="Grigoriev I.V."/>
            <person name="Mortensen U.H."/>
            <person name="De Vries R.P."/>
            <person name="Baker S.E."/>
            <person name="Andersen M.R."/>
        </authorList>
    </citation>
    <scope>NUCLEOTIDE SEQUENCE [LARGE SCALE GENOMIC DNA]</scope>
    <source>
        <strain evidence="2 3">CBS 588.65</strain>
    </source>
</reference>
<evidence type="ECO:0000313" key="2">
    <source>
        <dbReference type="EMBL" id="KAL2801508.1"/>
    </source>
</evidence>
<feature type="region of interest" description="Disordered" evidence="1">
    <location>
        <begin position="45"/>
        <end position="73"/>
    </location>
</feature>
<comment type="caution">
    <text evidence="2">The sequence shown here is derived from an EMBL/GenBank/DDBJ whole genome shotgun (WGS) entry which is preliminary data.</text>
</comment>
<evidence type="ECO:0000256" key="1">
    <source>
        <dbReference type="SAM" id="MobiDB-lite"/>
    </source>
</evidence>
<feature type="compositionally biased region" description="Polar residues" evidence="1">
    <location>
        <begin position="46"/>
        <end position="70"/>
    </location>
</feature>
<name>A0ABR4GR15_9EURO</name>
<keyword evidence="3" id="KW-1185">Reference proteome</keyword>
<accession>A0ABR4GR15</accession>
<proteinExistence type="predicted"/>
<gene>
    <name evidence="2" type="ORF">BJX63DRAFT_438782</name>
</gene>
<dbReference type="Proteomes" id="UP001610334">
    <property type="component" value="Unassembled WGS sequence"/>
</dbReference>
<organism evidence="2 3">
    <name type="scientific">Aspergillus granulosus</name>
    <dbReference type="NCBI Taxonomy" id="176169"/>
    <lineage>
        <taxon>Eukaryota</taxon>
        <taxon>Fungi</taxon>
        <taxon>Dikarya</taxon>
        <taxon>Ascomycota</taxon>
        <taxon>Pezizomycotina</taxon>
        <taxon>Eurotiomycetes</taxon>
        <taxon>Eurotiomycetidae</taxon>
        <taxon>Eurotiales</taxon>
        <taxon>Aspergillaceae</taxon>
        <taxon>Aspergillus</taxon>
        <taxon>Aspergillus subgen. Nidulantes</taxon>
    </lineage>
</organism>
<feature type="region of interest" description="Disordered" evidence="1">
    <location>
        <begin position="262"/>
        <end position="302"/>
    </location>
</feature>
<sequence length="302" mass="34648">MSINSNQTVTLNTQDDWEVWRDQLEALARSKRIWEIVTGEAIEISKPSNPESLANTRPATNTQSSTTPLETPSPEHAFMERQFKWNVYLHELKEFEEQQKALADTKAWILRTVKPRVQSNNCNPADSIAQWFENLKKSVGISNFLIREKATKEYKQAIETPEIGNIHAWLADWEAAMQRGIRWKIAQVITPQDWFNDFLNAVAPLHPTWVESYSIAQQEAVENESISYRKVSQDFRSRLGTALSRPKMDEDSFGPTFAEADVREELEGDESKEEPDTAQTRKRKRGSVDEAPDRAITGPRSR</sequence>
<protein>
    <submittedName>
        <fullName evidence="2">Uncharacterized protein</fullName>
    </submittedName>
</protein>
<dbReference type="EMBL" id="JBFXLT010000385">
    <property type="protein sequence ID" value="KAL2801508.1"/>
    <property type="molecule type" value="Genomic_DNA"/>
</dbReference>
<evidence type="ECO:0000313" key="3">
    <source>
        <dbReference type="Proteomes" id="UP001610334"/>
    </source>
</evidence>